<evidence type="ECO:0000256" key="5">
    <source>
        <dbReference type="ARBA" id="ARBA00022670"/>
    </source>
</evidence>
<sequence length="397" mass="45054">INGQTKKAEQDFARENSYTLNDYFLARGFAVIYVAGIGTKDSDGFRTTGDPEETTSTVSIIKWLTGELPAFTNRTDNIEIKAWWSNKKIAMTGRSYLGTLATAAATTGVYGLKTVISEAAISSWYDYYRDGGLVIAPDGFPGEDADVLAEETFSRRLQPGDFHNIKDKWNEQITKIQKGEDRITGAYNTFWDARNYHKNFSNITADVFMVHGLNDWNVKPRNVERLWNGIKHNGVTQKIILHQGQHIYINAFRSIDYNDIINLWLTHELLGIDNQAKEIIPNVIIQDNTKTETWNSYQDCSNAKNDKINYHLSDDKLLTKDVAGSIQSFSDKLDEKTFDYYSKHNAIWEKDLLSTDKKLINNQLTYKTEPLSEPLIIDGKVKLHLTVSSSQDLGLLS</sequence>
<feature type="non-terminal residue" evidence="11">
    <location>
        <position position="1"/>
    </location>
</feature>
<dbReference type="SUPFAM" id="SSF53474">
    <property type="entry name" value="alpha/beta-Hydrolases"/>
    <property type="match status" value="1"/>
</dbReference>
<organism evidence="11 12">
    <name type="scientific">Companilactobacillus halodurans</name>
    <dbReference type="NCBI Taxonomy" id="2584183"/>
    <lineage>
        <taxon>Bacteria</taxon>
        <taxon>Bacillati</taxon>
        <taxon>Bacillota</taxon>
        <taxon>Bacilli</taxon>
        <taxon>Lactobacillales</taxon>
        <taxon>Lactobacillaceae</taxon>
        <taxon>Companilactobacillus</taxon>
    </lineage>
</organism>
<dbReference type="Pfam" id="PF02129">
    <property type="entry name" value="Peptidase_S15"/>
    <property type="match status" value="1"/>
</dbReference>
<dbReference type="GO" id="GO:0008239">
    <property type="term" value="F:dipeptidyl-peptidase activity"/>
    <property type="evidence" value="ECO:0007669"/>
    <property type="project" value="UniProtKB-EC"/>
</dbReference>
<evidence type="ECO:0000256" key="8">
    <source>
        <dbReference type="ARBA" id="ARBA00030045"/>
    </source>
</evidence>
<dbReference type="SUPFAM" id="SSF49785">
    <property type="entry name" value="Galactose-binding domain-like"/>
    <property type="match status" value="1"/>
</dbReference>
<protein>
    <recommendedName>
        <fullName evidence="3">Xaa-Pro dipeptidyl-peptidase</fullName>
        <ecNumber evidence="3">3.4.14.11</ecNumber>
    </recommendedName>
    <alternativeName>
        <fullName evidence="8">X-prolyl-dipeptidyl aminopeptidase</fullName>
    </alternativeName>
</protein>
<feature type="non-terminal residue" evidence="11">
    <location>
        <position position="397"/>
    </location>
</feature>
<dbReference type="InterPro" id="IPR000383">
    <property type="entry name" value="Xaa-Pro-like_dom"/>
</dbReference>
<evidence type="ECO:0000259" key="9">
    <source>
        <dbReference type="Pfam" id="PF02129"/>
    </source>
</evidence>
<feature type="domain" description="Xaa-Pro dipeptidyl-peptidase-like" evidence="9">
    <location>
        <begin position="12"/>
        <end position="248"/>
    </location>
</feature>
<evidence type="ECO:0000256" key="6">
    <source>
        <dbReference type="ARBA" id="ARBA00022801"/>
    </source>
</evidence>
<dbReference type="InterPro" id="IPR008252">
    <property type="entry name" value="Pept_S15_Xpro"/>
</dbReference>
<evidence type="ECO:0000256" key="3">
    <source>
        <dbReference type="ARBA" id="ARBA00012463"/>
    </source>
</evidence>
<dbReference type="InterPro" id="IPR029058">
    <property type="entry name" value="AB_hydrolase_fold"/>
</dbReference>
<comment type="caution">
    <text evidence="11">The sequence shown here is derived from an EMBL/GenBank/DDBJ whole genome shotgun (WGS) entry which is preliminary data.</text>
</comment>
<keyword evidence="5" id="KW-0645">Protease</keyword>
<comment type="similarity">
    <text evidence="2">Belongs to the peptidase S15 family.</text>
</comment>
<reference evidence="11 12" key="1">
    <citation type="journal article" date="2019" name="Syst. Appl. Microbiol.">
        <title>Polyphasic characterization of two novel Lactobacillus spp. isolated from blown salami packages: Description of Lactobacillus halodurans sp. nov. and Lactobacillus salsicarnum sp. nov.</title>
        <authorList>
            <person name="Schuster J.A."/>
            <person name="Klingl A."/>
            <person name="Vogel R.F."/>
            <person name="Ehrmann M.A."/>
        </authorList>
    </citation>
    <scope>NUCLEOTIDE SEQUENCE [LARGE SCALE GENOMIC DNA]</scope>
    <source>
        <strain evidence="11 12">TMW 1.2172</strain>
    </source>
</reference>
<dbReference type="GO" id="GO:0008236">
    <property type="term" value="F:serine-type peptidase activity"/>
    <property type="evidence" value="ECO:0007669"/>
    <property type="project" value="UniProtKB-KW"/>
</dbReference>
<dbReference type="GO" id="GO:0004177">
    <property type="term" value="F:aminopeptidase activity"/>
    <property type="evidence" value="ECO:0007669"/>
    <property type="project" value="UniProtKB-KW"/>
</dbReference>
<feature type="domain" description="Xaa-Pro dipeptidyl-peptidase C-terminal" evidence="10">
    <location>
        <begin position="281"/>
        <end position="392"/>
    </location>
</feature>
<dbReference type="GO" id="GO:0006508">
    <property type="term" value="P:proteolysis"/>
    <property type="evidence" value="ECO:0007669"/>
    <property type="project" value="UniProtKB-KW"/>
</dbReference>
<dbReference type="Proteomes" id="UP000414364">
    <property type="component" value="Unassembled WGS sequence"/>
</dbReference>
<dbReference type="InterPro" id="IPR008979">
    <property type="entry name" value="Galactose-bd-like_sf"/>
</dbReference>
<dbReference type="InterPro" id="IPR013736">
    <property type="entry name" value="Xaa-Pro_dipept_C"/>
</dbReference>
<evidence type="ECO:0000256" key="7">
    <source>
        <dbReference type="ARBA" id="ARBA00022825"/>
    </source>
</evidence>
<dbReference type="EC" id="3.4.14.11" evidence="3"/>
<keyword evidence="7" id="KW-0720">Serine protease</keyword>
<name>A0A5P0ZSZ4_9LACO</name>
<dbReference type="AlphaFoldDB" id="A0A5P0ZSZ4"/>
<accession>A0A5P0ZSZ4</accession>
<dbReference type="Gene3D" id="3.40.50.1820">
    <property type="entry name" value="alpha/beta hydrolase"/>
    <property type="match status" value="2"/>
</dbReference>
<evidence type="ECO:0000313" key="11">
    <source>
        <dbReference type="EMBL" id="MQS77346.1"/>
    </source>
</evidence>
<evidence type="ECO:0000256" key="2">
    <source>
        <dbReference type="ARBA" id="ARBA00010819"/>
    </source>
</evidence>
<dbReference type="PRINTS" id="PR00923">
    <property type="entry name" value="LACTOPTASE"/>
</dbReference>
<evidence type="ECO:0000313" key="12">
    <source>
        <dbReference type="Proteomes" id="UP000414364"/>
    </source>
</evidence>
<dbReference type="Pfam" id="PF08530">
    <property type="entry name" value="PepX_C"/>
    <property type="match status" value="1"/>
</dbReference>
<gene>
    <name evidence="11" type="ORF">FHL06_13605</name>
</gene>
<proteinExistence type="inferred from homology"/>
<keyword evidence="6" id="KW-0378">Hydrolase</keyword>
<dbReference type="EMBL" id="VDFP01000200">
    <property type="protein sequence ID" value="MQS77346.1"/>
    <property type="molecule type" value="Genomic_DNA"/>
</dbReference>
<comment type="catalytic activity">
    <reaction evidence="1">
        <text>Hydrolyzes Xaa-Pro-|- bonds to release unblocked, N-terminal dipeptides from substrates including Ala-Pro-|-p-nitroanilide and (sequentially) Tyr-Pro-|-Phe-Pro-|-Gly-Pro-|-Ile.</text>
        <dbReference type="EC" id="3.4.14.11"/>
    </reaction>
</comment>
<dbReference type="RefSeq" id="WP_272950476.1">
    <property type="nucleotide sequence ID" value="NZ_VDFP01000200.1"/>
</dbReference>
<keyword evidence="4" id="KW-0031">Aminopeptidase</keyword>
<evidence type="ECO:0000259" key="10">
    <source>
        <dbReference type="Pfam" id="PF08530"/>
    </source>
</evidence>
<evidence type="ECO:0000256" key="1">
    <source>
        <dbReference type="ARBA" id="ARBA00000123"/>
    </source>
</evidence>
<evidence type="ECO:0000256" key="4">
    <source>
        <dbReference type="ARBA" id="ARBA00022438"/>
    </source>
</evidence>